<feature type="region of interest" description="Disordered" evidence="3">
    <location>
        <begin position="968"/>
        <end position="1003"/>
    </location>
</feature>
<dbReference type="PANTHER" id="PTHR16305">
    <property type="entry name" value="TESTICULAR SOLUBLE ADENYLYL CYCLASE"/>
    <property type="match status" value="1"/>
</dbReference>
<sequence>MTRSGSSDAEDAEGAARPPARAESPPVHAEPPSGHAEPSSAHAEPVERERELALLSDLVERVAGGLPGLVLVEGPDGIGKTTLLRSLAERARARGLRVLQARCEPAEREASFAVLHRLLGPVLEKDAPWCGVAAGPVPNLLSCDNVIAPDLPYGVLTELFRVVRRASAPAPLVLVVDDAESADPASLRFLAHTARRLAGLPVLLAVSRCPGTEVAPLDELAAQPLCQVLRPRPLTERGIGLIARRVTGSTADEDFLRACLSATNGSPLLVTRLLAALHREGRPPTAGELARTHPRDTALLGRRVVEMLRRQPVTTLRAARAMAVLGEGAPDDLCAALALVDPAVFAQAVQALAALHLVTPPLGTAEWTFAHCLVRKAVLADMSQQQRTSAHRRAARLLHDRGAPAEQVAEHLLRSGAPAVEPWARAVLRETARAAVRREAYEHAVELLRRCLPEDPGTAADPELLVDLGLAQIRLGSEEGIEHLMQALPRLTDPERRLTALTALVGALVQAGRVPRAWELVRCHRQETDEAGEEPTGAQLLEAHLVLASHGNHQAFRQLLDTASFDLDLPGDTPGERALLAVRAVIRTSRLDRVAESVAAARTVLARGIPPTDTPGALGTAAVVLLYADLPDEAEAAFRRLAGRADVTGEMQYAALLALWADACQRQGAVDRALATSATALEGAPPEHTGSYHALAAAMRLHALLDRGEEAGAAALADRIPVPGPGSGWQWNEYLAARGRLRLAEGDARSALADLTEAGERQRAWQRLSPAVSPWWYWAGRAHAALGDTAACGALAEETVAAARSGGLPCALGAGLELLAVAHGGRRALPLLEEAETVLADTPAALALTRVRISRGRALHALGHTQAARKVLRQALETAYALDAGPLYGEARQALLATGARPRRPVSRGPAALTRSELQVARLAAEGRSNLEIAEELFVTQRTVETHLTSVYRKLGLTGRRGLRAALTGTDASLPPGSGGEEPGHMTSTGRDPADNFASWQTD</sequence>
<reference evidence="5" key="1">
    <citation type="journal article" date="2014" name="Int. J. Syst. Evol. Microbiol.">
        <title>Complete genome sequence of Corynebacterium casei LMG S-19264T (=DSM 44701T), isolated from a smear-ripened cheese.</title>
        <authorList>
            <consortium name="US DOE Joint Genome Institute (JGI-PGF)"/>
            <person name="Walter F."/>
            <person name="Albersmeier A."/>
            <person name="Kalinowski J."/>
            <person name="Ruckert C."/>
        </authorList>
    </citation>
    <scope>NUCLEOTIDE SEQUENCE</scope>
    <source>
        <strain evidence="5">JCM 5016</strain>
    </source>
</reference>
<dbReference type="GO" id="GO:0006355">
    <property type="term" value="P:regulation of DNA-templated transcription"/>
    <property type="evidence" value="ECO:0007669"/>
    <property type="project" value="InterPro"/>
</dbReference>
<dbReference type="InterPro" id="IPR011990">
    <property type="entry name" value="TPR-like_helical_dom_sf"/>
</dbReference>
<dbReference type="SMART" id="SM00382">
    <property type="entry name" value="AAA"/>
    <property type="match status" value="1"/>
</dbReference>
<gene>
    <name evidence="5" type="ORF">GCM10010389_63650</name>
</gene>
<dbReference type="RefSeq" id="WP_190060981.1">
    <property type="nucleotide sequence ID" value="NZ_BMWH01000044.1"/>
</dbReference>
<dbReference type="EMBL" id="BMWH01000044">
    <property type="protein sequence ID" value="GHA16421.1"/>
    <property type="molecule type" value="Genomic_DNA"/>
</dbReference>
<evidence type="ECO:0000256" key="1">
    <source>
        <dbReference type="ARBA" id="ARBA00022741"/>
    </source>
</evidence>
<dbReference type="InterPro" id="IPR036388">
    <property type="entry name" value="WH-like_DNA-bd_sf"/>
</dbReference>
<dbReference type="GO" id="GO:0005737">
    <property type="term" value="C:cytoplasm"/>
    <property type="evidence" value="ECO:0007669"/>
    <property type="project" value="TreeGrafter"/>
</dbReference>
<dbReference type="InterPro" id="IPR027417">
    <property type="entry name" value="P-loop_NTPase"/>
</dbReference>
<dbReference type="InterPro" id="IPR016032">
    <property type="entry name" value="Sig_transdc_resp-reg_C-effctor"/>
</dbReference>
<keyword evidence="6" id="KW-1185">Reference proteome</keyword>
<proteinExistence type="predicted"/>
<dbReference type="Pfam" id="PF13191">
    <property type="entry name" value="AAA_16"/>
    <property type="match status" value="1"/>
</dbReference>
<organism evidence="5 6">
    <name type="scientific">Streptomyces echinoruber</name>
    <dbReference type="NCBI Taxonomy" id="68898"/>
    <lineage>
        <taxon>Bacteria</taxon>
        <taxon>Bacillati</taxon>
        <taxon>Actinomycetota</taxon>
        <taxon>Actinomycetes</taxon>
        <taxon>Kitasatosporales</taxon>
        <taxon>Streptomycetaceae</taxon>
        <taxon>Streptomyces</taxon>
    </lineage>
</organism>
<evidence type="ECO:0000313" key="6">
    <source>
        <dbReference type="Proteomes" id="UP000623010"/>
    </source>
</evidence>
<keyword evidence="2" id="KW-0067">ATP-binding</keyword>
<evidence type="ECO:0000259" key="4">
    <source>
        <dbReference type="PROSITE" id="PS50043"/>
    </source>
</evidence>
<accession>A0A918S0J2</accession>
<evidence type="ECO:0000256" key="3">
    <source>
        <dbReference type="SAM" id="MobiDB-lite"/>
    </source>
</evidence>
<name>A0A918S0J2_9ACTN</name>
<protein>
    <recommendedName>
        <fullName evidence="4">HTH luxR-type domain-containing protein</fullName>
    </recommendedName>
</protein>
<dbReference type="Proteomes" id="UP000623010">
    <property type="component" value="Unassembled WGS sequence"/>
</dbReference>
<dbReference type="PROSITE" id="PS50043">
    <property type="entry name" value="HTH_LUXR_2"/>
    <property type="match status" value="1"/>
</dbReference>
<dbReference type="InterPro" id="IPR003593">
    <property type="entry name" value="AAA+_ATPase"/>
</dbReference>
<dbReference type="InterPro" id="IPR000792">
    <property type="entry name" value="Tscrpt_reg_LuxR_C"/>
</dbReference>
<dbReference type="GO" id="GO:0004016">
    <property type="term" value="F:adenylate cyclase activity"/>
    <property type="evidence" value="ECO:0007669"/>
    <property type="project" value="TreeGrafter"/>
</dbReference>
<dbReference type="GO" id="GO:0003677">
    <property type="term" value="F:DNA binding"/>
    <property type="evidence" value="ECO:0007669"/>
    <property type="project" value="InterPro"/>
</dbReference>
<dbReference type="SUPFAM" id="SSF46894">
    <property type="entry name" value="C-terminal effector domain of the bipartite response regulators"/>
    <property type="match status" value="1"/>
</dbReference>
<dbReference type="PRINTS" id="PR00038">
    <property type="entry name" value="HTHLUXR"/>
</dbReference>
<dbReference type="Pfam" id="PF00196">
    <property type="entry name" value="GerE"/>
    <property type="match status" value="1"/>
</dbReference>
<reference evidence="5" key="2">
    <citation type="submission" date="2020-09" db="EMBL/GenBank/DDBJ databases">
        <authorList>
            <person name="Sun Q."/>
            <person name="Ohkuma M."/>
        </authorList>
    </citation>
    <scope>NUCLEOTIDE SEQUENCE</scope>
    <source>
        <strain evidence="5">JCM 5016</strain>
    </source>
</reference>
<feature type="domain" description="HTH luxR-type" evidence="4">
    <location>
        <begin position="906"/>
        <end position="971"/>
    </location>
</feature>
<feature type="region of interest" description="Disordered" evidence="3">
    <location>
        <begin position="1"/>
        <end position="49"/>
    </location>
</feature>
<dbReference type="InterPro" id="IPR041664">
    <property type="entry name" value="AAA_16"/>
</dbReference>
<dbReference type="Gene3D" id="1.25.40.10">
    <property type="entry name" value="Tetratricopeptide repeat domain"/>
    <property type="match status" value="1"/>
</dbReference>
<dbReference type="GO" id="GO:0005524">
    <property type="term" value="F:ATP binding"/>
    <property type="evidence" value="ECO:0007669"/>
    <property type="project" value="UniProtKB-KW"/>
</dbReference>
<dbReference type="Gene3D" id="1.10.10.10">
    <property type="entry name" value="Winged helix-like DNA-binding domain superfamily/Winged helix DNA-binding domain"/>
    <property type="match status" value="1"/>
</dbReference>
<dbReference type="AlphaFoldDB" id="A0A918S0J2"/>
<evidence type="ECO:0000256" key="2">
    <source>
        <dbReference type="ARBA" id="ARBA00022840"/>
    </source>
</evidence>
<dbReference type="SMART" id="SM00421">
    <property type="entry name" value="HTH_LUXR"/>
    <property type="match status" value="1"/>
</dbReference>
<dbReference type="CDD" id="cd06170">
    <property type="entry name" value="LuxR_C_like"/>
    <property type="match status" value="1"/>
</dbReference>
<dbReference type="PROSITE" id="PS00622">
    <property type="entry name" value="HTH_LUXR_1"/>
    <property type="match status" value="1"/>
</dbReference>
<dbReference type="SUPFAM" id="SSF52540">
    <property type="entry name" value="P-loop containing nucleoside triphosphate hydrolases"/>
    <property type="match status" value="1"/>
</dbReference>
<keyword evidence="1" id="KW-0547">Nucleotide-binding</keyword>
<dbReference type="PANTHER" id="PTHR16305:SF35">
    <property type="entry name" value="TRANSCRIPTIONAL ACTIVATOR DOMAIN"/>
    <property type="match status" value="1"/>
</dbReference>
<dbReference type="SUPFAM" id="SSF48452">
    <property type="entry name" value="TPR-like"/>
    <property type="match status" value="1"/>
</dbReference>
<dbReference type="Gene3D" id="3.40.50.300">
    <property type="entry name" value="P-loop containing nucleotide triphosphate hydrolases"/>
    <property type="match status" value="1"/>
</dbReference>
<comment type="caution">
    <text evidence="5">The sequence shown here is derived from an EMBL/GenBank/DDBJ whole genome shotgun (WGS) entry which is preliminary data.</text>
</comment>
<evidence type="ECO:0000313" key="5">
    <source>
        <dbReference type="EMBL" id="GHA16421.1"/>
    </source>
</evidence>